<reference evidence="1 2" key="1">
    <citation type="submission" date="2015-01" db="EMBL/GenBank/DDBJ databases">
        <title>Evolution of Trichinella species and genotypes.</title>
        <authorList>
            <person name="Korhonen P.K."/>
            <person name="Edoardo P."/>
            <person name="Giuseppe L.R."/>
            <person name="Gasser R.B."/>
        </authorList>
    </citation>
    <scope>NUCLEOTIDE SEQUENCE [LARGE SCALE GENOMIC DNA]</scope>
    <source>
        <strain evidence="1">ISS3</strain>
    </source>
</reference>
<dbReference type="EMBL" id="JYDH01000192">
    <property type="protein sequence ID" value="KRY28758.1"/>
    <property type="molecule type" value="Genomic_DNA"/>
</dbReference>
<evidence type="ECO:0000313" key="2">
    <source>
        <dbReference type="Proteomes" id="UP000054776"/>
    </source>
</evidence>
<name>A0A0V1AVL4_TRISP</name>
<accession>A0A0V1AVL4</accession>
<keyword evidence="2" id="KW-1185">Reference proteome</keyword>
<sequence>MYEVLTAFVVASGLAFVEVESIGIEFTTVGNDMNNMKTFSHWTQSGTVASLKGEGSDWCSQLRALFVSRFTAIGQFGQWFRDGKRAPSTAHLLMVFLRNKKFKFIPPVQLLKLLCEKAENYRPRMTKHM</sequence>
<protein>
    <submittedName>
        <fullName evidence="1">Uncharacterized protein</fullName>
    </submittedName>
</protein>
<dbReference type="AlphaFoldDB" id="A0A0V1AVL4"/>
<proteinExistence type="predicted"/>
<dbReference type="OrthoDB" id="10277437at2759"/>
<evidence type="ECO:0000313" key="1">
    <source>
        <dbReference type="EMBL" id="KRY28758.1"/>
    </source>
</evidence>
<comment type="caution">
    <text evidence="1">The sequence shown here is derived from an EMBL/GenBank/DDBJ whole genome shotgun (WGS) entry which is preliminary data.</text>
</comment>
<organism evidence="1 2">
    <name type="scientific">Trichinella spiralis</name>
    <name type="common">Trichina worm</name>
    <dbReference type="NCBI Taxonomy" id="6334"/>
    <lineage>
        <taxon>Eukaryota</taxon>
        <taxon>Metazoa</taxon>
        <taxon>Ecdysozoa</taxon>
        <taxon>Nematoda</taxon>
        <taxon>Enoplea</taxon>
        <taxon>Dorylaimia</taxon>
        <taxon>Trichinellida</taxon>
        <taxon>Trichinellidae</taxon>
        <taxon>Trichinella</taxon>
    </lineage>
</organism>
<dbReference type="InParanoid" id="A0A0V1AVL4"/>
<dbReference type="Proteomes" id="UP000054776">
    <property type="component" value="Unassembled WGS sequence"/>
</dbReference>
<gene>
    <name evidence="1" type="ORF">T01_1273</name>
</gene>